<evidence type="ECO:0000256" key="13">
    <source>
        <dbReference type="ARBA" id="ARBA00023464"/>
    </source>
</evidence>
<dbReference type="Pfam" id="PF01363">
    <property type="entry name" value="FYVE"/>
    <property type="match status" value="1"/>
</dbReference>
<dbReference type="PANTHER" id="PTHR45748:SF3">
    <property type="entry name" value="1-PHOSPHATIDYLINOSITOL-3-PHOSPHATE 5-KINASE"/>
    <property type="match status" value="1"/>
</dbReference>
<evidence type="ECO:0000256" key="17">
    <source>
        <dbReference type="ARBA" id="ARBA00081348"/>
    </source>
</evidence>
<dbReference type="FunFam" id="3.30.800.10:FF:000006">
    <property type="entry name" value="1-phosphatidylinositol-3-phosphate 5-kinase FAB1B"/>
    <property type="match status" value="1"/>
</dbReference>
<sequence>MEPSDKTCADVVKLLTSWLPRRSKPENVSRDFWMPDHSCRVCYDCDTQFTIFNRRHHCRRCGRIFCGKCTANSVPVSSGPDKSDDEGDRIRVCNFCFKQWEQEQIAAVKQLLPVLSPCLSEASLFSTKSTITIKSVSTLAGSYSAGNYKHVARAPTIGPPPPKFSQDKLSHSMQDSHLPEKSMSIISNRDDSSSIQFGYYTNRSDDEDEEYAAYCSDRQVQHQQHNNQYFRSDDFDELGATYNTTIARTVEENVIPAELSSCALDHGFPSTLSVTKVEDEPELDNSSECGAASSIYALETVDTNSVDFEKNDNFWIPPEPEDKEDELETDMFDDDDDDDAPLSDGGRCFQSSSSFGSGEFRSRDRSSEEHKKVMKNVVDGHFRALISQLLQVENIALEEGDDMGWLEIVTLVSWEAANFLRPDTSEDGSMDPGGYVKVKCLASGHRSESAVVKGVVCKKNVAHRRMSSRIEKPRLLLLSGALEYQRVTNQLSSIDTLLQQETDHLKMAVAKIVAQKPNLILVENSVSRYAQDLLLEKNISLVLNIKESLLQRIARCTGAQIGSSADIAPSQKLGYCELFHVDKHIEHSVMPDNKTKKMLKTMMFFEGCAKPLGCTVLLKGGSMDELKRIKHVVQYGIFAAYHLALETSFLADEGATLPELPLRSPLTVTLPDKRSTADSSISTVPGFTINTSNSQQATASFEHLDTDSVISADPSATAVVEPPVDSDCLTSQKANPCSFGPLCTNGCNFNSRNGDKLEVTATADSVSMSSIATSDVPMDHSHIYSTVEKRSVYSGDYHEDYSTSSDLKLVRADSINSNHHQSMSVVSTNTTNYSNLKEPLEGSSALPNVRIINTNNLLLVQPVSTPAVQNQENSHGHDVTSNREDVVPSDHQSILVSLSVRCVWKRSICERAHLLRIKYYGNADKPLGRFLRDQLFEKDHKCRACDTPPEAHVQCYTHHQGSLTISIRKHADIVLPGERDGKLWMWHRCLKCPRSDGFPPATPRIVMSDAAWGLSLGKFLELSFSNHAAASRVASCGHSLHRDCLRFYGLGKMVACFRYAPINVHSVHVPPHKLYFTHQPLEWIQKEVNEVIDRAKVLFDEISRTLHLISEKKAHSSSVGVEFTNYIAELEGMFRKEKLEFEGCLNKVLKKEVPKCQPDILEINRLRRQLLFHSYLWDQRLIFAARSDRNRHELSNIRPGDKEIIHSADSVADPNATGQLHSLNSGTGAANKEAKYAENLQVSICGQNCSRVDPGNSYCNLDHRILTSESDFLERNIQTPLYSSVSVNADSVPLESDLVARRTLSEGQFPSILDVSNALDAKWTGENDPVTSKVPVPDSTASSEDSEEHISDSTPSYASVLLNKLGDCAEDHSNWIGMPFLQLYRSLNKQWSRSKRFDALIEYTPVYISFLRAVERQIGPKFLFPIGTNDTVVGVFDDEPTSIISHALASHEYHLQLSDELEKEATDTSLPLSDSRSVSLTESVDETTSELLRSVVSAEDNILSMPGSKNPSTSDPFVYGKVTHIKVNFGDEGPLEQVKYTVICYYAKQFDALRRICCPSERDFVRSLSRCKKWGAQGGKSNVFFAKSLDDRFIIKQVTKTELESFMKFAPEYFKYLSESIVTGSPTCIAKILGIYQVKSLKGGKEVKMDVLVMENLLFERRVTRLYDLKGSTRSRYNPDSNGSDKVLLDENLLEVMPTSPIFVGNKAKRLLERAVWNDTAFLASIDVMDYSLLVGVDEKRHELVMGIIDFMRQYTWDKHLETWVKASGILGGPKNVSPTVISPKQYKKRFRKAMSAYFLVVPDQWSPSAIIPSKQASESGQDNDQLVSTGSSGMLDR</sequence>
<evidence type="ECO:0000256" key="4">
    <source>
        <dbReference type="ARBA" id="ARBA00022723"/>
    </source>
</evidence>
<proteinExistence type="predicted"/>
<evidence type="ECO:0000256" key="5">
    <source>
        <dbReference type="ARBA" id="ARBA00022741"/>
    </source>
</evidence>
<evidence type="ECO:0000256" key="11">
    <source>
        <dbReference type="ARBA" id="ARBA00023054"/>
    </source>
</evidence>
<evidence type="ECO:0000256" key="15">
    <source>
        <dbReference type="ARBA" id="ARBA00077223"/>
    </source>
</evidence>
<organism evidence="23 25">
    <name type="scientific">Lolium multiflorum</name>
    <name type="common">Italian ryegrass</name>
    <name type="synonym">Lolium perenne subsp. multiflorum</name>
    <dbReference type="NCBI Taxonomy" id="4521"/>
    <lineage>
        <taxon>Eukaryota</taxon>
        <taxon>Viridiplantae</taxon>
        <taxon>Streptophyta</taxon>
        <taxon>Embryophyta</taxon>
        <taxon>Tracheophyta</taxon>
        <taxon>Spermatophyta</taxon>
        <taxon>Magnoliopsida</taxon>
        <taxon>Liliopsida</taxon>
        <taxon>Poales</taxon>
        <taxon>Poaceae</taxon>
        <taxon>BOP clade</taxon>
        <taxon>Pooideae</taxon>
        <taxon>Poodae</taxon>
        <taxon>Poeae</taxon>
        <taxon>Poeae Chloroplast Group 2 (Poeae type)</taxon>
        <taxon>Loliodinae</taxon>
        <taxon>Loliinae</taxon>
        <taxon>Lolium</taxon>
    </lineage>
</organism>
<dbReference type="CDD" id="cd17300">
    <property type="entry name" value="PIPKc_PIKfyve"/>
    <property type="match status" value="1"/>
</dbReference>
<feature type="domain" description="FYVE-type" evidence="21">
    <location>
        <begin position="36"/>
        <end position="101"/>
    </location>
</feature>
<evidence type="ECO:0000256" key="12">
    <source>
        <dbReference type="ARBA" id="ARBA00023136"/>
    </source>
</evidence>
<dbReference type="PANTHER" id="PTHR45748">
    <property type="entry name" value="1-PHOSPHATIDYLINOSITOL 3-PHOSPHATE 5-KINASE-RELATED"/>
    <property type="match status" value="1"/>
</dbReference>
<keyword evidence="7 18" id="KW-0863">Zinc-finger</keyword>
<dbReference type="EC" id="2.7.1.150" evidence="2"/>
<evidence type="ECO:0000256" key="20">
    <source>
        <dbReference type="SAM" id="MobiDB-lite"/>
    </source>
</evidence>
<keyword evidence="5 19" id="KW-0547">Nucleotide-binding</keyword>
<keyword evidence="12" id="KW-0472">Membrane</keyword>
<protein>
    <recommendedName>
        <fullName evidence="2">1-phosphatidylinositol-3-phosphate 5-kinase</fullName>
        <ecNumber evidence="2">2.7.1.150</ecNumber>
    </recommendedName>
    <alternativeName>
        <fullName evidence="16">FYVE finger-containing phosphoinositide kinase</fullName>
    </alternativeName>
    <alternativeName>
        <fullName evidence="17">PIKfyve</fullName>
    </alternativeName>
    <alternativeName>
        <fullName evidence="15">Phosphatidylinositol 3-phosphate 5-kinase type III</fullName>
    </alternativeName>
</protein>
<evidence type="ECO:0000256" key="14">
    <source>
        <dbReference type="ARBA" id="ARBA00057940"/>
    </source>
</evidence>
<feature type="compositionally biased region" description="Polar residues" evidence="20">
    <location>
        <begin position="1815"/>
        <end position="1838"/>
    </location>
</feature>
<dbReference type="Gene3D" id="3.30.800.10">
    <property type="entry name" value="Phosphatidylinositol Phosphate Kinase II Beta"/>
    <property type="match status" value="1"/>
</dbReference>
<dbReference type="InterPro" id="IPR011011">
    <property type="entry name" value="Znf_FYVE_PHD"/>
</dbReference>
<evidence type="ECO:0000313" key="25">
    <source>
        <dbReference type="Proteomes" id="UP001231189"/>
    </source>
</evidence>
<evidence type="ECO:0000259" key="22">
    <source>
        <dbReference type="PROSITE" id="PS51455"/>
    </source>
</evidence>
<feature type="compositionally biased region" description="Basic and acidic residues" evidence="20">
    <location>
        <begin position="360"/>
        <end position="369"/>
    </location>
</feature>
<keyword evidence="25" id="KW-1185">Reference proteome</keyword>
<dbReference type="CDD" id="cd03334">
    <property type="entry name" value="Fab1_TCP"/>
    <property type="match status" value="1"/>
</dbReference>
<keyword evidence="4" id="KW-0479">Metal-binding</keyword>
<evidence type="ECO:0000256" key="16">
    <source>
        <dbReference type="ARBA" id="ARBA00077675"/>
    </source>
</evidence>
<dbReference type="InterPro" id="IPR013083">
    <property type="entry name" value="Znf_RING/FYVE/PHD"/>
</dbReference>
<evidence type="ECO:0000313" key="23">
    <source>
        <dbReference type="EMBL" id="KAK1601763.1"/>
    </source>
</evidence>
<dbReference type="FunFam" id="3.30.810.10:FF:000001">
    <property type="entry name" value="1-phosphatidylinositol 3-phosphate 5-kinase FAB1"/>
    <property type="match status" value="1"/>
</dbReference>
<dbReference type="Gene3D" id="3.30.810.10">
    <property type="entry name" value="2-Layer Sandwich"/>
    <property type="match status" value="1"/>
</dbReference>
<feature type="region of interest" description="Disordered" evidence="20">
    <location>
        <begin position="1324"/>
        <end position="1352"/>
    </location>
</feature>
<comment type="subunit">
    <text evidence="13">Component of the PI(3,5)P2 regulatory complex at least composed of ATG18, SAC/FIG4, FAB1 and VAC14.</text>
</comment>
<keyword evidence="9" id="KW-0862">Zinc</keyword>
<evidence type="ECO:0000256" key="7">
    <source>
        <dbReference type="ARBA" id="ARBA00022771"/>
    </source>
</evidence>
<feature type="compositionally biased region" description="Low complexity" evidence="20">
    <location>
        <begin position="345"/>
        <end position="359"/>
    </location>
</feature>
<dbReference type="FunFam" id="3.30.40.10:FF:000384">
    <property type="entry name" value="1-phosphatidylinositol-3-phosphate 5-kinase FAB1B"/>
    <property type="match status" value="1"/>
</dbReference>
<dbReference type="PROSITE" id="PS51455">
    <property type="entry name" value="PIPK"/>
    <property type="match status" value="1"/>
</dbReference>
<evidence type="ECO:0000256" key="8">
    <source>
        <dbReference type="ARBA" id="ARBA00022777"/>
    </source>
</evidence>
<evidence type="ECO:0000256" key="18">
    <source>
        <dbReference type="PROSITE-ProRule" id="PRU00091"/>
    </source>
</evidence>
<dbReference type="GO" id="GO:0000285">
    <property type="term" value="F:1-phosphatidylinositol-3-phosphate 5-kinase activity"/>
    <property type="evidence" value="ECO:0007669"/>
    <property type="project" value="UniProtKB-EC"/>
</dbReference>
<feature type="region of interest" description="Disordered" evidence="20">
    <location>
        <begin position="1814"/>
        <end position="1838"/>
    </location>
</feature>
<dbReference type="Pfam" id="PF00118">
    <property type="entry name" value="Cpn60_TCP1"/>
    <property type="match status" value="1"/>
</dbReference>
<dbReference type="EMBL" id="JAUUTY010000004">
    <property type="protein sequence ID" value="KAK1649636.1"/>
    <property type="molecule type" value="Genomic_DNA"/>
</dbReference>
<accession>A0AAD8QFL6</accession>
<evidence type="ECO:0000256" key="19">
    <source>
        <dbReference type="PROSITE-ProRule" id="PRU00781"/>
    </source>
</evidence>
<dbReference type="InterPro" id="IPR002498">
    <property type="entry name" value="PInositol-4-P-4/5-kinase_core"/>
</dbReference>
<evidence type="ECO:0000313" key="24">
    <source>
        <dbReference type="EMBL" id="KAK1649636.1"/>
    </source>
</evidence>
<dbReference type="InterPro" id="IPR002423">
    <property type="entry name" value="Cpn60/GroEL/TCP-1"/>
</dbReference>
<dbReference type="FunFam" id="3.50.7.10:FF:000007">
    <property type="entry name" value="1-phosphatidylinositol 3-phosphate 5-kinase isoform X1"/>
    <property type="match status" value="1"/>
</dbReference>
<evidence type="ECO:0000256" key="2">
    <source>
        <dbReference type="ARBA" id="ARBA00012009"/>
    </source>
</evidence>
<evidence type="ECO:0000256" key="6">
    <source>
        <dbReference type="ARBA" id="ARBA00022753"/>
    </source>
</evidence>
<dbReference type="Proteomes" id="UP001231189">
    <property type="component" value="Unassembled WGS sequence"/>
</dbReference>
<comment type="function">
    <text evidence="14">The PI(3,5)P2 regulatory complex regulates both the synthesis and turnover of phosphatidylinositol 3,5-bisphosphate (PtdIns(3,5)P2). Catalyzes the phosphorylation of phosphatidylinositol 3-phosphate on the fifth hydroxyl of the myo-inositol ring, to form phosphatidylinositol 3,5-bisphosphate. Plays an important role in maintenance of endomembrane homeostasis including endocytosis, vacuole formation, and vacuolar acidification processes. Required for development of viable pollen. Might mediate recycling of auxin transporters.</text>
</comment>
<keyword evidence="6" id="KW-0967">Endosome</keyword>
<gene>
    <name evidence="23" type="ORF">QYE76_037730</name>
    <name evidence="24" type="ORF">QYE76_067441</name>
</gene>
<dbReference type="InterPro" id="IPR027484">
    <property type="entry name" value="PInositol-4-P-5-kinase_N"/>
</dbReference>
<dbReference type="PROSITE" id="PS50178">
    <property type="entry name" value="ZF_FYVE"/>
    <property type="match status" value="1"/>
</dbReference>
<dbReference type="SMART" id="SM00064">
    <property type="entry name" value="FYVE"/>
    <property type="match status" value="1"/>
</dbReference>
<dbReference type="GO" id="GO:0046854">
    <property type="term" value="P:phosphatidylinositol phosphate biosynthetic process"/>
    <property type="evidence" value="ECO:0007669"/>
    <property type="project" value="TreeGrafter"/>
</dbReference>
<keyword evidence="11" id="KW-0175">Coiled coil</keyword>
<dbReference type="InterPro" id="IPR017455">
    <property type="entry name" value="Znf_FYVE-rel"/>
</dbReference>
<dbReference type="SUPFAM" id="SSF57903">
    <property type="entry name" value="FYVE/PHD zinc finger"/>
    <property type="match status" value="1"/>
</dbReference>
<dbReference type="Pfam" id="PF01504">
    <property type="entry name" value="PIP5K"/>
    <property type="match status" value="1"/>
</dbReference>
<dbReference type="GO" id="GO:0007033">
    <property type="term" value="P:vacuole organization"/>
    <property type="evidence" value="ECO:0007669"/>
    <property type="project" value="UniProtKB-ARBA"/>
</dbReference>
<evidence type="ECO:0000259" key="21">
    <source>
        <dbReference type="PROSITE" id="PS50178"/>
    </source>
</evidence>
<comment type="subcellular location">
    <subcellularLocation>
        <location evidence="1">Endosome membrane</location>
        <topology evidence="1">Peripheral membrane protein</topology>
    </subcellularLocation>
</comment>
<dbReference type="EMBL" id="JAUUTY010000353">
    <property type="protein sequence ID" value="KAK1601763.1"/>
    <property type="molecule type" value="Genomic_DNA"/>
</dbReference>
<dbReference type="GO" id="GO:0008270">
    <property type="term" value="F:zinc ion binding"/>
    <property type="evidence" value="ECO:0007669"/>
    <property type="project" value="UniProtKB-KW"/>
</dbReference>
<dbReference type="InterPro" id="IPR000306">
    <property type="entry name" value="Znf_FYVE"/>
</dbReference>
<reference evidence="23" key="1">
    <citation type="submission" date="2023-07" db="EMBL/GenBank/DDBJ databases">
        <title>A chromosome-level genome assembly of Lolium multiflorum.</title>
        <authorList>
            <person name="Chen Y."/>
            <person name="Copetti D."/>
            <person name="Kolliker R."/>
            <person name="Studer B."/>
        </authorList>
    </citation>
    <scope>NUCLEOTIDE SEQUENCE</scope>
    <source>
        <strain evidence="23">02402/16</strain>
        <tissue evidence="23">Leaf</tissue>
    </source>
</reference>
<dbReference type="GO" id="GO:0005524">
    <property type="term" value="F:ATP binding"/>
    <property type="evidence" value="ECO:0007669"/>
    <property type="project" value="UniProtKB-UniRule"/>
</dbReference>
<keyword evidence="3 19" id="KW-0808">Transferase</keyword>
<dbReference type="Gene3D" id="3.30.40.10">
    <property type="entry name" value="Zinc/RING finger domain, C3HC4 (zinc finger)"/>
    <property type="match status" value="1"/>
</dbReference>
<dbReference type="SUPFAM" id="SSF52029">
    <property type="entry name" value="GroEL apical domain-like"/>
    <property type="match status" value="1"/>
</dbReference>
<dbReference type="GO" id="GO:0010256">
    <property type="term" value="P:endomembrane system organization"/>
    <property type="evidence" value="ECO:0007669"/>
    <property type="project" value="UniProtKB-ARBA"/>
</dbReference>
<evidence type="ECO:0000256" key="1">
    <source>
        <dbReference type="ARBA" id="ARBA00004481"/>
    </source>
</evidence>
<dbReference type="InterPro" id="IPR044769">
    <property type="entry name" value="PIKfyve_PIPKc"/>
</dbReference>
<keyword evidence="8 19" id="KW-0418">Kinase</keyword>
<dbReference type="SMART" id="SM00330">
    <property type="entry name" value="PIPKc"/>
    <property type="match status" value="1"/>
</dbReference>
<dbReference type="Gene3D" id="3.50.7.10">
    <property type="entry name" value="GroEL"/>
    <property type="match status" value="1"/>
</dbReference>
<name>A0AAD8QFL6_LOLMU</name>
<evidence type="ECO:0000256" key="9">
    <source>
        <dbReference type="ARBA" id="ARBA00022833"/>
    </source>
</evidence>
<feature type="region of interest" description="Disordered" evidence="20">
    <location>
        <begin position="310"/>
        <end position="369"/>
    </location>
</feature>
<dbReference type="InterPro" id="IPR027483">
    <property type="entry name" value="PInositol-4-P-4/5-kinase_C_sf"/>
</dbReference>
<dbReference type="InterPro" id="IPR027409">
    <property type="entry name" value="GroEL-like_apical_dom_sf"/>
</dbReference>
<feature type="compositionally biased region" description="Acidic residues" evidence="20">
    <location>
        <begin position="319"/>
        <end position="341"/>
    </location>
</feature>
<keyword evidence="10 19" id="KW-0067">ATP-binding</keyword>
<feature type="domain" description="PIPK" evidence="22">
    <location>
        <begin position="1476"/>
        <end position="1799"/>
    </location>
</feature>
<comment type="caution">
    <text evidence="23">The sequence shown here is derived from an EMBL/GenBank/DDBJ whole genome shotgun (WGS) entry which is preliminary data.</text>
</comment>
<dbReference type="GO" id="GO:0010008">
    <property type="term" value="C:endosome membrane"/>
    <property type="evidence" value="ECO:0007669"/>
    <property type="project" value="UniProtKB-SubCell"/>
</dbReference>
<evidence type="ECO:0000256" key="3">
    <source>
        <dbReference type="ARBA" id="ARBA00022679"/>
    </source>
</evidence>
<dbReference type="GO" id="GO:0009555">
    <property type="term" value="P:pollen development"/>
    <property type="evidence" value="ECO:0007669"/>
    <property type="project" value="UniProtKB-ARBA"/>
</dbReference>
<evidence type="ECO:0000256" key="10">
    <source>
        <dbReference type="ARBA" id="ARBA00022840"/>
    </source>
</evidence>
<dbReference type="SUPFAM" id="SSF56104">
    <property type="entry name" value="SAICAR synthase-like"/>
    <property type="match status" value="1"/>
</dbReference>